<keyword evidence="3" id="KW-1003">Cell membrane</keyword>
<dbReference type="GO" id="GO:0005524">
    <property type="term" value="F:ATP binding"/>
    <property type="evidence" value="ECO:0007669"/>
    <property type="project" value="UniProtKB-KW"/>
</dbReference>
<keyword evidence="13" id="KW-1015">Disulfide bond</keyword>
<keyword evidence="10 16" id="KW-1133">Transmembrane helix</keyword>
<dbReference type="GO" id="GO:0005886">
    <property type="term" value="C:plasma membrane"/>
    <property type="evidence" value="ECO:0007669"/>
    <property type="project" value="UniProtKB-SubCell"/>
</dbReference>
<gene>
    <name evidence="18" type="ORF">TVAG_115770</name>
</gene>
<keyword evidence="11 16" id="KW-0472">Membrane</keyword>
<keyword evidence="14" id="KW-0675">Receptor</keyword>
<dbReference type="Pfam" id="PF12810">
    <property type="entry name" value="ALK_LTK_GRD"/>
    <property type="match status" value="1"/>
</dbReference>
<keyword evidence="6" id="KW-0732">Signal</keyword>
<evidence type="ECO:0000256" key="8">
    <source>
        <dbReference type="ARBA" id="ARBA00022777"/>
    </source>
</evidence>
<feature type="domain" description="ALK/LTK-like glycine-rich" evidence="17">
    <location>
        <begin position="17"/>
        <end position="184"/>
    </location>
</feature>
<evidence type="ECO:0000256" key="3">
    <source>
        <dbReference type="ARBA" id="ARBA00022475"/>
    </source>
</evidence>
<keyword evidence="15" id="KW-0325">Glycoprotein</keyword>
<dbReference type="EMBL" id="DS113387">
    <property type="protein sequence ID" value="EAY08018.1"/>
    <property type="molecule type" value="Genomic_DNA"/>
</dbReference>
<keyword evidence="8" id="KW-0418">Kinase</keyword>
<evidence type="ECO:0000256" key="6">
    <source>
        <dbReference type="ARBA" id="ARBA00022729"/>
    </source>
</evidence>
<evidence type="ECO:0000256" key="5">
    <source>
        <dbReference type="ARBA" id="ARBA00022692"/>
    </source>
</evidence>
<evidence type="ECO:0000256" key="11">
    <source>
        <dbReference type="ARBA" id="ARBA00023136"/>
    </source>
</evidence>
<evidence type="ECO:0000256" key="13">
    <source>
        <dbReference type="ARBA" id="ARBA00023157"/>
    </source>
</evidence>
<dbReference type="KEGG" id="tva:4765914"/>
<evidence type="ECO:0000256" key="10">
    <source>
        <dbReference type="ARBA" id="ARBA00022989"/>
    </source>
</evidence>
<dbReference type="VEuPathDB" id="TrichDB:TVAGG3_0439640"/>
<evidence type="ECO:0000259" key="17">
    <source>
        <dbReference type="Pfam" id="PF12810"/>
    </source>
</evidence>
<evidence type="ECO:0000256" key="4">
    <source>
        <dbReference type="ARBA" id="ARBA00022679"/>
    </source>
</evidence>
<name>A2EH50_TRIV3</name>
<dbReference type="EC" id="2.7.10.1" evidence="2"/>
<evidence type="ECO:0000256" key="12">
    <source>
        <dbReference type="ARBA" id="ARBA00023137"/>
    </source>
</evidence>
<accession>A2EH50</accession>
<comment type="subcellular location">
    <subcellularLocation>
        <location evidence="1">Cell membrane</location>
        <topology evidence="1">Single-pass type I membrane protein</topology>
    </subcellularLocation>
</comment>
<evidence type="ECO:0000256" key="7">
    <source>
        <dbReference type="ARBA" id="ARBA00022741"/>
    </source>
</evidence>
<dbReference type="RefSeq" id="XP_001320241.1">
    <property type="nucleotide sequence ID" value="XM_001320206.1"/>
</dbReference>
<evidence type="ECO:0000256" key="9">
    <source>
        <dbReference type="ARBA" id="ARBA00022840"/>
    </source>
</evidence>
<organism evidence="18 19">
    <name type="scientific">Trichomonas vaginalis (strain ATCC PRA-98 / G3)</name>
    <dbReference type="NCBI Taxonomy" id="412133"/>
    <lineage>
        <taxon>Eukaryota</taxon>
        <taxon>Metamonada</taxon>
        <taxon>Parabasalia</taxon>
        <taxon>Trichomonadida</taxon>
        <taxon>Trichomonadidae</taxon>
        <taxon>Trichomonas</taxon>
    </lineage>
</organism>
<dbReference type="InParanoid" id="A2EH50"/>
<dbReference type="AlphaFoldDB" id="A2EH50"/>
<keyword evidence="5 16" id="KW-0812">Transmembrane</keyword>
<keyword evidence="9" id="KW-0067">ATP-binding</keyword>
<evidence type="ECO:0000256" key="1">
    <source>
        <dbReference type="ARBA" id="ARBA00004251"/>
    </source>
</evidence>
<evidence type="ECO:0000313" key="19">
    <source>
        <dbReference type="Proteomes" id="UP000001542"/>
    </source>
</evidence>
<dbReference type="GO" id="GO:0004714">
    <property type="term" value="F:transmembrane receptor protein tyrosine kinase activity"/>
    <property type="evidence" value="ECO:0007669"/>
    <property type="project" value="UniProtKB-EC"/>
</dbReference>
<evidence type="ECO:0000256" key="14">
    <source>
        <dbReference type="ARBA" id="ARBA00023170"/>
    </source>
</evidence>
<dbReference type="Proteomes" id="UP000001542">
    <property type="component" value="Unassembled WGS sequence"/>
</dbReference>
<feature type="transmembrane region" description="Helical" evidence="16">
    <location>
        <begin position="192"/>
        <end position="211"/>
    </location>
</feature>
<keyword evidence="4" id="KW-0808">Transferase</keyword>
<reference evidence="18" key="1">
    <citation type="submission" date="2006-10" db="EMBL/GenBank/DDBJ databases">
        <authorList>
            <person name="Amadeo P."/>
            <person name="Zhao Q."/>
            <person name="Wortman J."/>
            <person name="Fraser-Liggett C."/>
            <person name="Carlton J."/>
        </authorList>
    </citation>
    <scope>NUCLEOTIDE SEQUENCE</scope>
    <source>
        <strain evidence="18">G3</strain>
    </source>
</reference>
<evidence type="ECO:0000256" key="16">
    <source>
        <dbReference type="SAM" id="Phobius"/>
    </source>
</evidence>
<evidence type="ECO:0000313" key="18">
    <source>
        <dbReference type="EMBL" id="EAY08018.1"/>
    </source>
</evidence>
<evidence type="ECO:0000256" key="2">
    <source>
        <dbReference type="ARBA" id="ARBA00011902"/>
    </source>
</evidence>
<dbReference type="InterPro" id="IPR055163">
    <property type="entry name" value="ALK/LTK-like_GRD"/>
</dbReference>
<sequence>MLIYSTLKNQSEIITFKEKSCSGGGSTFIAYNNQPNNILIASGSGGGSGSYLLEEYIGGYGGKIAGNGNGSIFYSGKGATYSTAGAGGVYSFNPDDNRGSCTAESGSKLAGGNSCITADASPGGGGGGYYGGGGGADVAGGGGGSSFASNILEKVLFKNGNEEIFEPDGTKSIGHVGNGFISIEHYMICSNLWYNIYFLAFHLNILFIGFFS</sequence>
<proteinExistence type="predicted"/>
<evidence type="ECO:0000256" key="15">
    <source>
        <dbReference type="ARBA" id="ARBA00023180"/>
    </source>
</evidence>
<keyword evidence="12" id="KW-0829">Tyrosine-protein kinase</keyword>
<keyword evidence="7" id="KW-0547">Nucleotide-binding</keyword>
<reference evidence="18" key="2">
    <citation type="journal article" date="2007" name="Science">
        <title>Draft genome sequence of the sexually transmitted pathogen Trichomonas vaginalis.</title>
        <authorList>
            <person name="Carlton J.M."/>
            <person name="Hirt R.P."/>
            <person name="Silva J.C."/>
            <person name="Delcher A.L."/>
            <person name="Schatz M."/>
            <person name="Zhao Q."/>
            <person name="Wortman J.R."/>
            <person name="Bidwell S.L."/>
            <person name="Alsmark U.C.M."/>
            <person name="Besteiro S."/>
            <person name="Sicheritz-Ponten T."/>
            <person name="Noel C.J."/>
            <person name="Dacks J.B."/>
            <person name="Foster P.G."/>
            <person name="Simillion C."/>
            <person name="Van de Peer Y."/>
            <person name="Miranda-Saavedra D."/>
            <person name="Barton G.J."/>
            <person name="Westrop G.D."/>
            <person name="Mueller S."/>
            <person name="Dessi D."/>
            <person name="Fiori P.L."/>
            <person name="Ren Q."/>
            <person name="Paulsen I."/>
            <person name="Zhang H."/>
            <person name="Bastida-Corcuera F.D."/>
            <person name="Simoes-Barbosa A."/>
            <person name="Brown M.T."/>
            <person name="Hayes R.D."/>
            <person name="Mukherjee M."/>
            <person name="Okumura C.Y."/>
            <person name="Schneider R."/>
            <person name="Smith A.J."/>
            <person name="Vanacova S."/>
            <person name="Villalvazo M."/>
            <person name="Haas B.J."/>
            <person name="Pertea M."/>
            <person name="Feldblyum T.V."/>
            <person name="Utterback T.R."/>
            <person name="Shu C.L."/>
            <person name="Osoegawa K."/>
            <person name="de Jong P.J."/>
            <person name="Hrdy I."/>
            <person name="Horvathova L."/>
            <person name="Zubacova Z."/>
            <person name="Dolezal P."/>
            <person name="Malik S.B."/>
            <person name="Logsdon J.M. Jr."/>
            <person name="Henze K."/>
            <person name="Gupta A."/>
            <person name="Wang C.C."/>
            <person name="Dunne R.L."/>
            <person name="Upcroft J.A."/>
            <person name="Upcroft P."/>
            <person name="White O."/>
            <person name="Salzberg S.L."/>
            <person name="Tang P."/>
            <person name="Chiu C.-H."/>
            <person name="Lee Y.-S."/>
            <person name="Embley T.M."/>
            <person name="Coombs G.H."/>
            <person name="Mottram J.C."/>
            <person name="Tachezy J."/>
            <person name="Fraser-Liggett C.M."/>
            <person name="Johnson P.J."/>
        </authorList>
    </citation>
    <scope>NUCLEOTIDE SEQUENCE [LARGE SCALE GENOMIC DNA]</scope>
    <source>
        <strain evidence="18">G3</strain>
    </source>
</reference>
<protein>
    <recommendedName>
        <fullName evidence="2">receptor protein-tyrosine kinase</fullName>
        <ecNumber evidence="2">2.7.10.1</ecNumber>
    </recommendedName>
</protein>
<keyword evidence="19" id="KW-1185">Reference proteome</keyword>
<dbReference type="VEuPathDB" id="TrichDB:TVAG_115770"/>